<dbReference type="InterPro" id="IPR020936">
    <property type="entry name" value="TrhO"/>
</dbReference>
<dbReference type="EMBL" id="JADFTS010000056">
    <property type="protein sequence ID" value="KAF9587020.1"/>
    <property type="molecule type" value="Genomic_DNA"/>
</dbReference>
<sequence length="464" mass="52449">MSMLLSSSSSSSSLFSVLNTPSNNVIEKWRPIFRIHTRGSKIFPTCLFKTSVCYSFPPSSTKRAYSDDTSSSSSFIVVNFYRFVFIQDPHDLVSTHLSFLKGLDIRGRIYLNEQGINAQFSGPSVDALMYLEWIKEDSRFSDILVQISPSVNGHSFPRLKLRYKPSLVQASYTSAKLFPFLYVSDLHLFTVSTLGFTSASASLMSDTELEGGISHLPLLDPSMRATPLAPSEWRNRLQAASSLNLNNKAIVLDVRNGYEWDIGHFHGAQRPDVDCFRSTSFGLSESELIDSDPLANVDKEKTDILMYCTGGIRCDIYSSILRERGFQNLFTLKGGVSHYLEKEGPVKWIGNLFVFDSRLSLPPSTYKPEAVSNRDKPHLVCDDSNFARCYICQSHLSELRHRNCANIDCNRLFLCCSTCLMEVCGCCCLDCTCAPRLRPILSRHQRYEKWHIYRDQKVPNESVV</sequence>
<dbReference type="InterPro" id="IPR040503">
    <property type="entry name" value="TRHO_N"/>
</dbReference>
<dbReference type="InterPro" id="IPR036873">
    <property type="entry name" value="Rhodanese-like_dom_sf"/>
</dbReference>
<dbReference type="Proteomes" id="UP000631114">
    <property type="component" value="Unassembled WGS sequence"/>
</dbReference>
<dbReference type="Pfam" id="PF00581">
    <property type="entry name" value="Rhodanese"/>
    <property type="match status" value="1"/>
</dbReference>
<feature type="domain" description="Rhodanese" evidence="1">
    <location>
        <begin position="245"/>
        <end position="348"/>
    </location>
</feature>
<dbReference type="SUPFAM" id="SSF52821">
    <property type="entry name" value="Rhodanese/Cell cycle control phosphatase"/>
    <property type="match status" value="1"/>
</dbReference>
<dbReference type="Pfam" id="PF12368">
    <property type="entry name" value="Rhodanese_C"/>
    <property type="match status" value="1"/>
</dbReference>
<dbReference type="Pfam" id="PF17773">
    <property type="entry name" value="UPF0176_N"/>
    <property type="match status" value="1"/>
</dbReference>
<evidence type="ECO:0000313" key="3">
    <source>
        <dbReference type="Proteomes" id="UP000631114"/>
    </source>
</evidence>
<gene>
    <name evidence="2" type="ORF">IFM89_039706</name>
</gene>
<dbReference type="InterPro" id="IPR001763">
    <property type="entry name" value="Rhodanese-like_dom"/>
</dbReference>
<dbReference type="SMART" id="SM00450">
    <property type="entry name" value="RHOD"/>
    <property type="match status" value="1"/>
</dbReference>
<dbReference type="InterPro" id="IPR022111">
    <property type="entry name" value="Rhodanese_C"/>
</dbReference>
<reference evidence="2 3" key="1">
    <citation type="submission" date="2020-10" db="EMBL/GenBank/DDBJ databases">
        <title>The Coptis chinensis genome and diversification of protoberbering-type alkaloids.</title>
        <authorList>
            <person name="Wang B."/>
            <person name="Shu S."/>
            <person name="Song C."/>
            <person name="Liu Y."/>
        </authorList>
    </citation>
    <scope>NUCLEOTIDE SEQUENCE [LARGE SCALE GENOMIC DNA]</scope>
    <source>
        <strain evidence="2">HL-2020</strain>
        <tissue evidence="2">Leaf</tissue>
    </source>
</reference>
<dbReference type="PROSITE" id="PS50206">
    <property type="entry name" value="RHODANESE_3"/>
    <property type="match status" value="1"/>
</dbReference>
<dbReference type="PANTHER" id="PTHR43268">
    <property type="entry name" value="THIOSULFATE SULFURTRANSFERASE/RHODANESE-LIKE DOMAIN-CONTAINING PROTEIN 2"/>
    <property type="match status" value="1"/>
</dbReference>
<evidence type="ECO:0000259" key="1">
    <source>
        <dbReference type="PROSITE" id="PS50206"/>
    </source>
</evidence>
<accession>A0A835LAC7</accession>
<organism evidence="2 3">
    <name type="scientific">Coptis chinensis</name>
    <dbReference type="NCBI Taxonomy" id="261450"/>
    <lineage>
        <taxon>Eukaryota</taxon>
        <taxon>Viridiplantae</taxon>
        <taxon>Streptophyta</taxon>
        <taxon>Embryophyta</taxon>
        <taxon>Tracheophyta</taxon>
        <taxon>Spermatophyta</taxon>
        <taxon>Magnoliopsida</taxon>
        <taxon>Ranunculales</taxon>
        <taxon>Ranunculaceae</taxon>
        <taxon>Coptidoideae</taxon>
        <taxon>Coptis</taxon>
    </lineage>
</organism>
<comment type="caution">
    <text evidence="2">The sequence shown here is derived from an EMBL/GenBank/DDBJ whole genome shotgun (WGS) entry which is preliminary data.</text>
</comment>
<evidence type="ECO:0000313" key="2">
    <source>
        <dbReference type="EMBL" id="KAF9587020.1"/>
    </source>
</evidence>
<protein>
    <recommendedName>
        <fullName evidence="1">Rhodanese domain-containing protein</fullName>
    </recommendedName>
</protein>
<dbReference type="Gene3D" id="3.30.70.100">
    <property type="match status" value="1"/>
</dbReference>
<dbReference type="AlphaFoldDB" id="A0A835LAC7"/>
<proteinExistence type="predicted"/>
<dbReference type="Gene3D" id="3.40.250.10">
    <property type="entry name" value="Rhodanese-like domain"/>
    <property type="match status" value="1"/>
</dbReference>
<name>A0A835LAC7_9MAGN</name>
<dbReference type="OrthoDB" id="25002at2759"/>
<keyword evidence="3" id="KW-1185">Reference proteome</keyword>
<dbReference type="PANTHER" id="PTHR43268:SF3">
    <property type="entry name" value="RHODANESE-LIKE DOMAIN-CONTAINING PROTEIN 7-RELATED"/>
    <property type="match status" value="1"/>
</dbReference>
<dbReference type="CDD" id="cd01518">
    <property type="entry name" value="RHOD_YceA"/>
    <property type="match status" value="1"/>
</dbReference>